<dbReference type="AlphaFoldDB" id="A0A9X3TVB8"/>
<sequence>MRFLSSLVVAAGLLGTPAVAAAPTTAHTTFAEQYVMLYYKDITAASAFYGKALGLERTLTDDWVHLYKATPQSYIGVVREGPGALFKAKPDNAVMVSLVTPDVDALYERIKGDKTIVFLDAPNDHANAPIRGFMVRDPGGYVVEFFSWRKTKP</sequence>
<dbReference type="InterPro" id="IPR029068">
    <property type="entry name" value="Glyas_Bleomycin-R_OHBP_Dase"/>
</dbReference>
<dbReference type="InterPro" id="IPR037523">
    <property type="entry name" value="VOC_core"/>
</dbReference>
<feature type="chain" id="PRO_5040917363" evidence="1">
    <location>
        <begin position="22"/>
        <end position="153"/>
    </location>
</feature>
<keyword evidence="1" id="KW-0732">Signal</keyword>
<feature type="signal peptide" evidence="1">
    <location>
        <begin position="1"/>
        <end position="21"/>
    </location>
</feature>
<dbReference type="Pfam" id="PF00903">
    <property type="entry name" value="Glyoxalase"/>
    <property type="match status" value="1"/>
</dbReference>
<accession>A0A9X3TVB8</accession>
<evidence type="ECO:0000313" key="3">
    <source>
        <dbReference type="EMBL" id="MDA5192431.1"/>
    </source>
</evidence>
<dbReference type="PROSITE" id="PS51819">
    <property type="entry name" value="VOC"/>
    <property type="match status" value="1"/>
</dbReference>
<dbReference type="Proteomes" id="UP001141619">
    <property type="component" value="Unassembled WGS sequence"/>
</dbReference>
<name>A0A9X3TVB8_9PROT</name>
<evidence type="ECO:0000313" key="4">
    <source>
        <dbReference type="Proteomes" id="UP001141619"/>
    </source>
</evidence>
<evidence type="ECO:0000256" key="1">
    <source>
        <dbReference type="SAM" id="SignalP"/>
    </source>
</evidence>
<evidence type="ECO:0000259" key="2">
    <source>
        <dbReference type="PROSITE" id="PS51819"/>
    </source>
</evidence>
<dbReference type="CDD" id="cd06587">
    <property type="entry name" value="VOC"/>
    <property type="match status" value="1"/>
</dbReference>
<dbReference type="InterPro" id="IPR004360">
    <property type="entry name" value="Glyas_Fos-R_dOase_dom"/>
</dbReference>
<keyword evidence="4" id="KW-1185">Reference proteome</keyword>
<reference evidence="3" key="1">
    <citation type="submission" date="2022-08" db="EMBL/GenBank/DDBJ databases">
        <authorList>
            <person name="Vandamme P."/>
            <person name="Hettiarachchi A."/>
            <person name="Peeters C."/>
            <person name="Cnockaert M."/>
            <person name="Carlier A."/>
        </authorList>
    </citation>
    <scope>NUCLEOTIDE SEQUENCE</scope>
    <source>
        <strain evidence="3">LMG 31809</strain>
    </source>
</reference>
<protein>
    <submittedName>
        <fullName evidence="3">VOC family protein</fullName>
    </submittedName>
</protein>
<proteinExistence type="predicted"/>
<reference evidence="3" key="2">
    <citation type="journal article" date="2023" name="Syst. Appl. Microbiol.">
        <title>Govania unica gen. nov., sp. nov., a rare biosphere bacterium that represents a novel family in the class Alphaproteobacteria.</title>
        <authorList>
            <person name="Vandamme P."/>
            <person name="Peeters C."/>
            <person name="Hettiarachchi A."/>
            <person name="Cnockaert M."/>
            <person name="Carlier A."/>
        </authorList>
    </citation>
    <scope>NUCLEOTIDE SEQUENCE</scope>
    <source>
        <strain evidence="3">LMG 31809</strain>
    </source>
</reference>
<comment type="caution">
    <text evidence="3">The sequence shown here is derived from an EMBL/GenBank/DDBJ whole genome shotgun (WGS) entry which is preliminary data.</text>
</comment>
<feature type="domain" description="VOC" evidence="2">
    <location>
        <begin position="31"/>
        <end position="148"/>
    </location>
</feature>
<gene>
    <name evidence="3" type="ORF">NYP16_00460</name>
</gene>
<dbReference type="RefSeq" id="WP_274942139.1">
    <property type="nucleotide sequence ID" value="NZ_JANWOI010000001.1"/>
</dbReference>
<dbReference type="Gene3D" id="3.10.180.10">
    <property type="entry name" value="2,3-Dihydroxybiphenyl 1,2-Dioxygenase, domain 1"/>
    <property type="match status" value="1"/>
</dbReference>
<dbReference type="EMBL" id="JANWOI010000001">
    <property type="protein sequence ID" value="MDA5192431.1"/>
    <property type="molecule type" value="Genomic_DNA"/>
</dbReference>
<organism evidence="3 4">
    <name type="scientific">Govanella unica</name>
    <dbReference type="NCBI Taxonomy" id="2975056"/>
    <lineage>
        <taxon>Bacteria</taxon>
        <taxon>Pseudomonadati</taxon>
        <taxon>Pseudomonadota</taxon>
        <taxon>Alphaproteobacteria</taxon>
        <taxon>Emcibacterales</taxon>
        <taxon>Govanellaceae</taxon>
        <taxon>Govanella</taxon>
    </lineage>
</organism>
<dbReference type="SUPFAM" id="SSF54593">
    <property type="entry name" value="Glyoxalase/Bleomycin resistance protein/Dihydroxybiphenyl dioxygenase"/>
    <property type="match status" value="1"/>
</dbReference>